<dbReference type="RefSeq" id="WP_246010045.1">
    <property type="nucleotide sequence ID" value="NZ_RCDD01000003.1"/>
</dbReference>
<evidence type="ECO:0000313" key="2">
    <source>
        <dbReference type="EMBL" id="RLK58392.1"/>
    </source>
</evidence>
<gene>
    <name evidence="2" type="ORF">CLV68_4492</name>
</gene>
<dbReference type="Proteomes" id="UP000282454">
    <property type="component" value="Unassembled WGS sequence"/>
</dbReference>
<dbReference type="Pfam" id="PF04149">
    <property type="entry name" value="DUF397"/>
    <property type="match status" value="1"/>
</dbReference>
<dbReference type="AlphaFoldDB" id="A0A421B220"/>
<comment type="caution">
    <text evidence="2">The sequence shown here is derived from an EMBL/GenBank/DDBJ whole genome shotgun (WGS) entry which is preliminary data.</text>
</comment>
<organism evidence="2 3">
    <name type="scientific">Actinokineospora cianjurensis</name>
    <dbReference type="NCBI Taxonomy" id="585224"/>
    <lineage>
        <taxon>Bacteria</taxon>
        <taxon>Bacillati</taxon>
        <taxon>Actinomycetota</taxon>
        <taxon>Actinomycetes</taxon>
        <taxon>Pseudonocardiales</taxon>
        <taxon>Pseudonocardiaceae</taxon>
        <taxon>Actinokineospora</taxon>
    </lineage>
</organism>
<evidence type="ECO:0000259" key="1">
    <source>
        <dbReference type="Pfam" id="PF04149"/>
    </source>
</evidence>
<name>A0A421B220_9PSEU</name>
<dbReference type="InterPro" id="IPR007278">
    <property type="entry name" value="DUF397"/>
</dbReference>
<dbReference type="EMBL" id="RCDD01000003">
    <property type="protein sequence ID" value="RLK58392.1"/>
    <property type="molecule type" value="Genomic_DNA"/>
</dbReference>
<accession>A0A421B220</accession>
<reference evidence="2 3" key="1">
    <citation type="submission" date="2018-10" db="EMBL/GenBank/DDBJ databases">
        <title>Genomic Encyclopedia of Archaeal and Bacterial Type Strains, Phase II (KMG-II): from individual species to whole genera.</title>
        <authorList>
            <person name="Goeker M."/>
        </authorList>
    </citation>
    <scope>NUCLEOTIDE SEQUENCE [LARGE SCALE GENOMIC DNA]</scope>
    <source>
        <strain evidence="2 3">DSM 45657</strain>
    </source>
</reference>
<sequence>MTIALSPRWRKATASQPTEACVEIAHLPGAVGIRDSKTSPTGPILRLPAPALPALLEHLTPDDRRLASA</sequence>
<evidence type="ECO:0000313" key="3">
    <source>
        <dbReference type="Proteomes" id="UP000282454"/>
    </source>
</evidence>
<keyword evidence="3" id="KW-1185">Reference proteome</keyword>
<protein>
    <submittedName>
        <fullName evidence="2">Uncharacterized protein DUF397</fullName>
    </submittedName>
</protein>
<proteinExistence type="predicted"/>
<feature type="domain" description="DUF397" evidence="1">
    <location>
        <begin position="8"/>
        <end position="59"/>
    </location>
</feature>